<reference evidence="1" key="1">
    <citation type="submission" date="2021-04" db="EMBL/GenBank/DDBJ databases">
        <title>First draft genome resource for Brassicaceae pathogens Fusarium oxysporum f. sp. raphani and Fusarium oxysporum f. sp. rapae.</title>
        <authorList>
            <person name="Asai S."/>
        </authorList>
    </citation>
    <scope>NUCLEOTIDE SEQUENCE</scope>
    <source>
        <strain evidence="1">Tf1208</strain>
    </source>
</reference>
<organism evidence="1 2">
    <name type="scientific">Fusarium oxysporum f. sp. rapae</name>
    <dbReference type="NCBI Taxonomy" id="485398"/>
    <lineage>
        <taxon>Eukaryota</taxon>
        <taxon>Fungi</taxon>
        <taxon>Dikarya</taxon>
        <taxon>Ascomycota</taxon>
        <taxon>Pezizomycotina</taxon>
        <taxon>Sordariomycetes</taxon>
        <taxon>Hypocreomycetidae</taxon>
        <taxon>Hypocreales</taxon>
        <taxon>Nectriaceae</taxon>
        <taxon>Fusarium</taxon>
        <taxon>Fusarium oxysporum species complex</taxon>
    </lineage>
</organism>
<accession>A0A8J5PB23</accession>
<dbReference type="Proteomes" id="UP000694050">
    <property type="component" value="Unassembled WGS sequence"/>
</dbReference>
<dbReference type="AlphaFoldDB" id="A0A8J5PB23"/>
<gene>
    <name evidence="1" type="ORF">Forpe1208_v003170</name>
</gene>
<evidence type="ECO:0000313" key="2">
    <source>
        <dbReference type="Proteomes" id="UP000694050"/>
    </source>
</evidence>
<comment type="caution">
    <text evidence="1">The sequence shown here is derived from an EMBL/GenBank/DDBJ whole genome shotgun (WGS) entry which is preliminary data.</text>
</comment>
<dbReference type="EMBL" id="JAELUQ010000002">
    <property type="protein sequence ID" value="KAG7420385.1"/>
    <property type="molecule type" value="Genomic_DNA"/>
</dbReference>
<name>A0A8J5PB23_FUSOX</name>
<protein>
    <submittedName>
        <fullName evidence="1">Uncharacterized protein</fullName>
    </submittedName>
</protein>
<sequence length="125" mass="14501">MRMALEDIWFPESDYAVRDDQILVKGLPPCLEILHLDVLDITLGDMLSAVITCIQLSYRKDPSDQVLKEVKILAYMYSDQETMEHSPNSIHNSALKLIQEKCEDFLKHGNVVVWPFWCDDEDEDE</sequence>
<proteinExistence type="predicted"/>
<evidence type="ECO:0000313" key="1">
    <source>
        <dbReference type="EMBL" id="KAG7420385.1"/>
    </source>
</evidence>